<name>A0A418CUT1_APHAT</name>
<comment type="caution">
    <text evidence="1">The sequence shown here is derived from an EMBL/GenBank/DDBJ whole genome shotgun (WGS) entry which is preliminary data.</text>
</comment>
<gene>
    <name evidence="1" type="ORF">DYB35_006051</name>
</gene>
<sequence>MLELADIFNHQRLRHFLAALEYDGGDHRADGWLSRQSALYMEAMTVFDAGDDGAAAAAAGMAAAAVYATQAMKMPRDAETRTRWLATASAQYHAVGVRYHPSKLSKQASMLSICCFKQALGQWKSKLVAGDLT</sequence>
<dbReference type="VEuPathDB" id="FungiDB:H257_07194"/>
<evidence type="ECO:0000313" key="1">
    <source>
        <dbReference type="EMBL" id="RHY85665.1"/>
    </source>
</evidence>
<dbReference type="Proteomes" id="UP000285712">
    <property type="component" value="Unassembled WGS sequence"/>
</dbReference>
<accession>A0A418CUT1</accession>
<reference evidence="1 2" key="1">
    <citation type="submission" date="2018-08" db="EMBL/GenBank/DDBJ databases">
        <title>Aphanomyces genome sequencing and annotation.</title>
        <authorList>
            <person name="Minardi D."/>
            <person name="Oidtmann B."/>
            <person name="Van Der Giezen M."/>
            <person name="Studholme D.J."/>
        </authorList>
    </citation>
    <scope>NUCLEOTIDE SEQUENCE [LARGE SCALE GENOMIC DNA]</scope>
    <source>
        <strain evidence="1 2">Sv</strain>
    </source>
</reference>
<organism evidence="1 2">
    <name type="scientific">Aphanomyces astaci</name>
    <name type="common">Crayfish plague agent</name>
    <dbReference type="NCBI Taxonomy" id="112090"/>
    <lineage>
        <taxon>Eukaryota</taxon>
        <taxon>Sar</taxon>
        <taxon>Stramenopiles</taxon>
        <taxon>Oomycota</taxon>
        <taxon>Saprolegniomycetes</taxon>
        <taxon>Saprolegniales</taxon>
        <taxon>Verrucalvaceae</taxon>
        <taxon>Aphanomyces</taxon>
    </lineage>
</organism>
<protein>
    <submittedName>
        <fullName evidence="1">Uncharacterized protein</fullName>
    </submittedName>
</protein>
<dbReference type="AlphaFoldDB" id="A0A418CUT1"/>
<dbReference type="EMBL" id="QUTG01005432">
    <property type="protein sequence ID" value="RHY85665.1"/>
    <property type="molecule type" value="Genomic_DNA"/>
</dbReference>
<evidence type="ECO:0000313" key="2">
    <source>
        <dbReference type="Proteomes" id="UP000285712"/>
    </source>
</evidence>
<proteinExistence type="predicted"/>